<dbReference type="UniPathway" id="UPA00629">
    <property type="reaction ID" value="UER00684"/>
</dbReference>
<dbReference type="EMBL" id="CP013659">
    <property type="protein sequence ID" value="ALS77112.1"/>
    <property type="molecule type" value="Genomic_DNA"/>
</dbReference>
<feature type="active site" description="For ring-opening step" evidence="4">
    <location>
        <position position="143"/>
    </location>
</feature>
<organism evidence="6 7">
    <name type="scientific">Planococcus rifietoensis</name>
    <dbReference type="NCBI Taxonomy" id="200991"/>
    <lineage>
        <taxon>Bacteria</taxon>
        <taxon>Bacillati</taxon>
        <taxon>Bacillota</taxon>
        <taxon>Bacilli</taxon>
        <taxon>Bacillales</taxon>
        <taxon>Caryophanaceae</taxon>
        <taxon>Planococcus</taxon>
    </lineage>
</organism>
<dbReference type="GO" id="GO:0019262">
    <property type="term" value="P:N-acetylneuraminate catabolic process"/>
    <property type="evidence" value="ECO:0007669"/>
    <property type="project" value="UniProtKB-UniRule"/>
</dbReference>
<accession>A0A0U2XWU9</accession>
<dbReference type="Gene3D" id="3.40.50.1360">
    <property type="match status" value="1"/>
</dbReference>
<evidence type="ECO:0000256" key="2">
    <source>
        <dbReference type="ARBA" id="ARBA00022801"/>
    </source>
</evidence>
<dbReference type="HAMAP" id="MF_01241">
    <property type="entry name" value="GlcN6P_deamin"/>
    <property type="match status" value="1"/>
</dbReference>
<dbReference type="STRING" id="200991.AUC31_15030"/>
<dbReference type="InterPro" id="IPR006148">
    <property type="entry name" value="Glc/Gal-6P_isomerase"/>
</dbReference>
<keyword evidence="3 4" id="KW-0119">Carbohydrate metabolism</keyword>
<keyword evidence="7" id="KW-1185">Reference proteome</keyword>
<dbReference type="PANTHER" id="PTHR11280:SF5">
    <property type="entry name" value="GLUCOSAMINE-6-PHOSPHATE ISOMERASE"/>
    <property type="match status" value="1"/>
</dbReference>
<dbReference type="GO" id="GO:0042802">
    <property type="term" value="F:identical protein binding"/>
    <property type="evidence" value="ECO:0007669"/>
    <property type="project" value="TreeGrafter"/>
</dbReference>
<dbReference type="GO" id="GO:0006043">
    <property type="term" value="P:glucosamine catabolic process"/>
    <property type="evidence" value="ECO:0007669"/>
    <property type="project" value="TreeGrafter"/>
</dbReference>
<feature type="domain" description="Glucosamine/galactosamine-6-phosphate isomerase" evidence="5">
    <location>
        <begin position="11"/>
        <end position="224"/>
    </location>
</feature>
<comment type="function">
    <text evidence="4">Catalyzes the reversible isomerization-deamination of glucosamine 6-phosphate (GlcN6P) to form fructose 6-phosphate (Fru6P) and ammonium ion.</text>
</comment>
<comment type="pathway">
    <text evidence="4">Amino-sugar metabolism; N-acetylneuraminate degradation; D-fructose 6-phosphate from N-acetylneuraminate: step 5/5.</text>
</comment>
<dbReference type="SUPFAM" id="SSF100950">
    <property type="entry name" value="NagB/RpiA/CoA transferase-like"/>
    <property type="match status" value="1"/>
</dbReference>
<dbReference type="Pfam" id="PF01182">
    <property type="entry name" value="Glucosamine_iso"/>
    <property type="match status" value="1"/>
</dbReference>
<protein>
    <recommendedName>
        <fullName evidence="4">Glucosamine-6-phosphate deaminase</fullName>
        <ecNumber evidence="4">3.5.99.6</ecNumber>
    </recommendedName>
    <alternativeName>
        <fullName evidence="4">GlcN6P deaminase</fullName>
        <shortName evidence="4">GNPDA</shortName>
    </alternativeName>
    <alternativeName>
        <fullName evidence="4">Glucosamine-6-phosphate isomerase</fullName>
    </alternativeName>
</protein>
<comment type="catalytic activity">
    <reaction evidence="1 4">
        <text>alpha-D-glucosamine 6-phosphate + H2O = beta-D-fructose 6-phosphate + NH4(+)</text>
        <dbReference type="Rhea" id="RHEA:12172"/>
        <dbReference type="ChEBI" id="CHEBI:15377"/>
        <dbReference type="ChEBI" id="CHEBI:28938"/>
        <dbReference type="ChEBI" id="CHEBI:57634"/>
        <dbReference type="ChEBI" id="CHEBI:75989"/>
        <dbReference type="EC" id="3.5.99.6"/>
    </reaction>
</comment>
<evidence type="ECO:0000256" key="1">
    <source>
        <dbReference type="ARBA" id="ARBA00000644"/>
    </source>
</evidence>
<comment type="similarity">
    <text evidence="4">Belongs to the glucosamine/galactosamine-6-phosphate isomerase family. NagB subfamily.</text>
</comment>
<dbReference type="CDD" id="cd01399">
    <property type="entry name" value="GlcN6P_deaminase"/>
    <property type="match status" value="1"/>
</dbReference>
<dbReference type="GO" id="GO:0005975">
    <property type="term" value="P:carbohydrate metabolic process"/>
    <property type="evidence" value="ECO:0007669"/>
    <property type="project" value="InterPro"/>
</dbReference>
<dbReference type="GO" id="GO:0006046">
    <property type="term" value="P:N-acetylglucosamine catabolic process"/>
    <property type="evidence" value="ECO:0007669"/>
    <property type="project" value="UniProtKB-UniRule"/>
</dbReference>
<dbReference type="AlphaFoldDB" id="A0A0U2XWU9"/>
<dbReference type="FunFam" id="3.40.50.1360:FF:000003">
    <property type="entry name" value="Glucosamine-6-phosphate deaminase"/>
    <property type="match status" value="1"/>
</dbReference>
<feature type="active site" description="Proton acceptor; for ring-opening step" evidence="4">
    <location>
        <position position="138"/>
    </location>
</feature>
<comment type="caution">
    <text evidence="4">Lacks conserved residue(s) required for the propagation of feature annotation.</text>
</comment>
<evidence type="ECO:0000256" key="4">
    <source>
        <dbReference type="HAMAP-Rule" id="MF_01241"/>
    </source>
</evidence>
<dbReference type="NCBIfam" id="TIGR00502">
    <property type="entry name" value="nagB"/>
    <property type="match status" value="1"/>
</dbReference>
<keyword evidence="2 4" id="KW-0378">Hydrolase</keyword>
<dbReference type="GO" id="GO:0005737">
    <property type="term" value="C:cytoplasm"/>
    <property type="evidence" value="ECO:0007669"/>
    <property type="project" value="TreeGrafter"/>
</dbReference>
<evidence type="ECO:0000256" key="3">
    <source>
        <dbReference type="ARBA" id="ARBA00023277"/>
    </source>
</evidence>
<dbReference type="EC" id="3.5.99.6" evidence="4"/>
<dbReference type="InterPro" id="IPR004547">
    <property type="entry name" value="Glucosamine6P_isomerase"/>
</dbReference>
<dbReference type="InterPro" id="IPR037171">
    <property type="entry name" value="NagB/RpiA_transferase-like"/>
</dbReference>
<evidence type="ECO:0000313" key="7">
    <source>
        <dbReference type="Proteomes" id="UP000067683"/>
    </source>
</evidence>
<reference evidence="6" key="1">
    <citation type="submission" date="2016-01" db="EMBL/GenBank/DDBJ databases">
        <title>Complete genome of Planococcus rifietoensis type strain M8.</title>
        <authorList>
            <person name="See-Too W.S."/>
        </authorList>
    </citation>
    <scope>NUCLEOTIDE SEQUENCE [LARGE SCALE GENOMIC DNA]</scope>
    <source>
        <strain evidence="6">M8</strain>
    </source>
</reference>
<proteinExistence type="inferred from homology"/>
<dbReference type="OrthoDB" id="9791139at2"/>
<dbReference type="PANTHER" id="PTHR11280">
    <property type="entry name" value="GLUCOSAMINE-6-PHOSPHATE ISOMERASE"/>
    <property type="match status" value="1"/>
</dbReference>
<dbReference type="RefSeq" id="WP_058383804.1">
    <property type="nucleotide sequence ID" value="NZ_CP013659.2"/>
</dbReference>
<name>A0A0U2XWU9_9BACL</name>
<evidence type="ECO:0000313" key="6">
    <source>
        <dbReference type="EMBL" id="ALS77112.1"/>
    </source>
</evidence>
<evidence type="ECO:0000259" key="5">
    <source>
        <dbReference type="Pfam" id="PF01182"/>
    </source>
</evidence>
<dbReference type="KEGG" id="prt:AUC31_15030"/>
<dbReference type="Proteomes" id="UP000067683">
    <property type="component" value="Chromosome"/>
</dbReference>
<dbReference type="GO" id="GO:0004342">
    <property type="term" value="F:glucosamine-6-phosphate deaminase activity"/>
    <property type="evidence" value="ECO:0007669"/>
    <property type="project" value="UniProtKB-UniRule"/>
</dbReference>
<sequence length="246" mass="27315">MKLIRVENYEEMSSSAARLVEQQILDNSRSVLGLATGSTPLGLYEQLIRGVQERNISYKQVQTISLDEYCGLSAAHPNSYRYFMNEHLFQHIDIQLDNTHIPDGTASPVEDECRRYEALIDRIGPPHLQILGLGTNGHIGFNEPGTPEASVTHCVKLEESTRKSNARFFSDLNSVPTHAITMGIQSILKSEQILVLASGKKKAPAVKRFLAGGVSEDFPVSFLWKHPHVTLIVDKEAYSLAAAEKE</sequence>
<feature type="active site" description="Proton acceptor; for enolization step" evidence="4">
    <location>
        <position position="67"/>
    </location>
</feature>
<feature type="active site" description="For ring-opening step" evidence="4">
    <location>
        <position position="136"/>
    </location>
</feature>
<gene>
    <name evidence="4" type="primary">nagB</name>
    <name evidence="6" type="ORF">AUC31_15030</name>
</gene>